<evidence type="ECO:0000256" key="1">
    <source>
        <dbReference type="SAM" id="SignalP"/>
    </source>
</evidence>
<dbReference type="AlphaFoldDB" id="A0A077WL97"/>
<proteinExistence type="predicted"/>
<dbReference type="EMBL" id="LK023324">
    <property type="protein sequence ID" value="CDS08230.1"/>
    <property type="molecule type" value="Genomic_DNA"/>
</dbReference>
<feature type="chain" id="PRO_5001726267" evidence="1">
    <location>
        <begin position="22"/>
        <end position="113"/>
    </location>
</feature>
<sequence length="113" mass="11090">MHVHSLALLATVCLFSLTSHAAPLAIKRDNQPQGGLLTGVINQANTVTQGTDPALAGANGVAASVDGLKTAAEGLVPIGPKGITATSQANTALTGATVPLDNALGGGGKKQQN</sequence>
<accession>A0A077WL97</accession>
<gene>
    <name evidence="2" type="ORF">LRAMOSA02178</name>
</gene>
<dbReference type="OrthoDB" id="2287006at2759"/>
<evidence type="ECO:0000313" key="2">
    <source>
        <dbReference type="EMBL" id="CDS08230.1"/>
    </source>
</evidence>
<protein>
    <submittedName>
        <fullName evidence="2">Uncharacterized protein</fullName>
    </submittedName>
</protein>
<reference evidence="2" key="1">
    <citation type="journal article" date="2014" name="Genome Announc.">
        <title>De novo whole-genome sequence and genome annotation of Lichtheimia ramosa.</title>
        <authorList>
            <person name="Linde J."/>
            <person name="Schwartze V."/>
            <person name="Binder U."/>
            <person name="Lass-Florl C."/>
            <person name="Voigt K."/>
            <person name="Horn F."/>
        </authorList>
    </citation>
    <scope>NUCLEOTIDE SEQUENCE</scope>
    <source>
        <strain evidence="2">JMRC FSU:6197</strain>
    </source>
</reference>
<organism evidence="2">
    <name type="scientific">Lichtheimia ramosa</name>
    <dbReference type="NCBI Taxonomy" id="688394"/>
    <lineage>
        <taxon>Eukaryota</taxon>
        <taxon>Fungi</taxon>
        <taxon>Fungi incertae sedis</taxon>
        <taxon>Mucoromycota</taxon>
        <taxon>Mucoromycotina</taxon>
        <taxon>Mucoromycetes</taxon>
        <taxon>Mucorales</taxon>
        <taxon>Lichtheimiaceae</taxon>
        <taxon>Lichtheimia</taxon>
    </lineage>
</organism>
<feature type="signal peptide" evidence="1">
    <location>
        <begin position="1"/>
        <end position="21"/>
    </location>
</feature>
<keyword evidence="1" id="KW-0732">Signal</keyword>
<name>A0A077WL97_9FUNG</name>